<evidence type="ECO:0000256" key="1">
    <source>
        <dbReference type="ARBA" id="ARBA00022737"/>
    </source>
</evidence>
<feature type="domain" description="Sortilin N-terminal" evidence="3">
    <location>
        <begin position="131"/>
        <end position="259"/>
    </location>
</feature>
<reference evidence="4 5" key="1">
    <citation type="submission" date="2011-07" db="EMBL/GenBank/DDBJ databases">
        <title>The complete genome of chromosome of Emticicia oligotrophica DSM 17448.</title>
        <authorList>
            <consortium name="US DOE Joint Genome Institute (JGI-PGF)"/>
            <person name="Lucas S."/>
            <person name="Han J."/>
            <person name="Lapidus A."/>
            <person name="Bruce D."/>
            <person name="Goodwin L."/>
            <person name="Pitluck S."/>
            <person name="Peters L."/>
            <person name="Kyrpides N."/>
            <person name="Mavromatis K."/>
            <person name="Ivanova N."/>
            <person name="Ovchinnikova G."/>
            <person name="Teshima H."/>
            <person name="Detter J.C."/>
            <person name="Tapia R."/>
            <person name="Han C."/>
            <person name="Land M."/>
            <person name="Hauser L."/>
            <person name="Markowitz V."/>
            <person name="Cheng J.-F."/>
            <person name="Hugenholtz P."/>
            <person name="Woyke T."/>
            <person name="Wu D."/>
            <person name="Tindall B."/>
            <person name="Pomrenke H."/>
            <person name="Brambilla E."/>
            <person name="Klenk H.-P."/>
            <person name="Eisen J.A."/>
        </authorList>
    </citation>
    <scope>NUCLEOTIDE SEQUENCE [LARGE SCALE GENOMIC DNA]</scope>
    <source>
        <strain evidence="4 5">DSM 17448</strain>
    </source>
</reference>
<keyword evidence="4" id="KW-0378">Hydrolase</keyword>
<keyword evidence="2" id="KW-0732">Signal</keyword>
<proteinExistence type="predicted"/>
<dbReference type="SUPFAM" id="SSF110296">
    <property type="entry name" value="Oligoxyloglucan reducing end-specific cellobiohydrolase"/>
    <property type="match status" value="2"/>
</dbReference>
<evidence type="ECO:0000256" key="2">
    <source>
        <dbReference type="SAM" id="SignalP"/>
    </source>
</evidence>
<dbReference type="PANTHER" id="PTHR12106">
    <property type="entry name" value="SORTILIN RELATED"/>
    <property type="match status" value="1"/>
</dbReference>
<sequence>MKKVLPILLTLFCFFSISFAQKATTAPTPPLFNPELYKGLKWRNIGPFRGGRSVTATGVKQNPMTYYFGSTGGGIWKTEDAGISWKNISDGQLKTGSVGAITVAESDPNVLYVGMGEHPVRGMMTSHGDGIYKSTDAGKTWKNIGLEKTKHIAAVRIHPTNPDVVYVAAQGALHGPSEDRGIYRTTDGGKTWQKIFYVDANTGCADLSMDMTNPRILYAAMWQHRRYPWKVESGGAGCALYKSVDGGDTWTKMTEGLPKNIGKAAVSVSRANPNRVYANIEAEGDKAGVYRSDDAGKTWTQSSKQRITITRAWYYIEIFADPLNADLVYIMNAPFLKSSDGGRSFAPMRVPHGDNHDLWINPTNNQVMINANDGGANISFNGGASWSSQNNQPTAQFYRVITDNRFPYYVYGGQQDNSSLGTASRTNGAGIERQDWFTGPGCESAYIAFDNPNDPQVIYGGCYQGNIEVYDTKTGIVKDVMAYPHIGLAVTPKLQKYRFNWNAPIMASPFKNGTIYHGGNVVLKSSDNGQTWQVISDDLTRNEKAKQEDGGGPYTNEGAGGEVYNTLAYIAVSPHKEGVLYTGSDCGLVHLTQDDGKTWQNITPKDLDECLIHSIEVSPHDPATAYIVATKYRFNDFTPLIYVTKDYGKTWKKITQGIEAESFAKVVREDPKRKGLLYCGTELGFYISYNQGENWQKLQLNLPVVPITDLVIHDNDLVASTAGRAFWILDDLAVLQQSENLQTANKAKVFMPKATVKFDSQTPSEPVPGIGQNPMNGVILDYFLPNDMDSSNVVLQILDNQGNIIRTYDNKKDLNYQRYEGGPAEKAVMPSKKGINRFAWDMRREGIAGISKVFVNGDYRGSLVAPNTYKVRLIAEKDTSMTEATIIADPRLKATKADFDAQQAMLAKIEAQTKDIHNSVNRMRKVKTQIENITALLKDNKDMVALVDTGKAVLKKITAWEENLITPKQETFQDVINFYNRLNAELLDLKNRVDVHDPRPTSGAATRLNDLTKEWEKHKATLDKLINVEVAKFNEMYKQKAIPALIVPER</sequence>
<keyword evidence="5" id="KW-1185">Reference proteome</keyword>
<name>A0ABN4AJY6_EMTOG</name>
<dbReference type="GO" id="GO:0016787">
    <property type="term" value="F:hydrolase activity"/>
    <property type="evidence" value="ECO:0007669"/>
    <property type="project" value="UniProtKB-KW"/>
</dbReference>
<evidence type="ECO:0000313" key="4">
    <source>
        <dbReference type="EMBL" id="AFK02572.1"/>
    </source>
</evidence>
<keyword evidence="1" id="KW-0677">Repeat</keyword>
<accession>A0ABN4AJY6</accession>
<feature type="domain" description="Sortilin N-terminal" evidence="3">
    <location>
        <begin position="522"/>
        <end position="667"/>
    </location>
</feature>
<protein>
    <submittedName>
        <fullName evidence="4">Glycosyl hydrolase BNR repeat-containing protein</fullName>
    </submittedName>
</protein>
<dbReference type="Proteomes" id="UP000002875">
    <property type="component" value="Chromosome"/>
</dbReference>
<dbReference type="CDD" id="cd15482">
    <property type="entry name" value="Sialidase_non-viral"/>
    <property type="match status" value="2"/>
</dbReference>
<organism evidence="4 5">
    <name type="scientific">Emticicia oligotrophica (strain DSM 17448 / CIP 109782 / MTCC 6937 / GPTSA100-15)</name>
    <dbReference type="NCBI Taxonomy" id="929562"/>
    <lineage>
        <taxon>Bacteria</taxon>
        <taxon>Pseudomonadati</taxon>
        <taxon>Bacteroidota</taxon>
        <taxon>Cytophagia</taxon>
        <taxon>Cytophagales</taxon>
        <taxon>Leadbetterellaceae</taxon>
        <taxon>Emticicia</taxon>
    </lineage>
</organism>
<evidence type="ECO:0000259" key="3">
    <source>
        <dbReference type="Pfam" id="PF15902"/>
    </source>
</evidence>
<evidence type="ECO:0000313" key="5">
    <source>
        <dbReference type="Proteomes" id="UP000002875"/>
    </source>
</evidence>
<dbReference type="EMBL" id="CP002961">
    <property type="protein sequence ID" value="AFK02572.1"/>
    <property type="molecule type" value="Genomic_DNA"/>
</dbReference>
<dbReference type="PANTHER" id="PTHR12106:SF27">
    <property type="entry name" value="SORTILIN-RELATED RECEPTOR"/>
    <property type="match status" value="1"/>
</dbReference>
<dbReference type="Gene3D" id="2.60.40.4070">
    <property type="match status" value="1"/>
</dbReference>
<dbReference type="Gene3D" id="2.130.10.10">
    <property type="entry name" value="YVTN repeat-like/Quinoprotein amine dehydrogenase"/>
    <property type="match status" value="4"/>
</dbReference>
<dbReference type="RefSeq" id="WP_015028272.1">
    <property type="nucleotide sequence ID" value="NC_018748.1"/>
</dbReference>
<dbReference type="Pfam" id="PF15902">
    <property type="entry name" value="Sortilin-Vps10"/>
    <property type="match status" value="2"/>
</dbReference>
<dbReference type="InterPro" id="IPR050310">
    <property type="entry name" value="VPS10-sortilin"/>
</dbReference>
<dbReference type="InterPro" id="IPR015943">
    <property type="entry name" value="WD40/YVTN_repeat-like_dom_sf"/>
</dbReference>
<gene>
    <name evidence="4" type="ordered locus">Emtol_1426</name>
</gene>
<feature type="chain" id="PRO_5045587262" evidence="2">
    <location>
        <begin position="23"/>
        <end position="1050"/>
    </location>
</feature>
<dbReference type="InterPro" id="IPR031778">
    <property type="entry name" value="Sortilin_N"/>
</dbReference>
<feature type="signal peptide" evidence="2">
    <location>
        <begin position="1"/>
        <end position="22"/>
    </location>
</feature>